<dbReference type="PANTHER" id="PTHR36766:SF30">
    <property type="entry name" value="TIR-NBS TYPE DISEASE RESISTANCE PROTEIN-RELATED"/>
    <property type="match status" value="1"/>
</dbReference>
<evidence type="ECO:0000259" key="2">
    <source>
        <dbReference type="Pfam" id="PF00931"/>
    </source>
</evidence>
<dbReference type="AlphaFoldDB" id="A0A067DBJ9"/>
<proteinExistence type="predicted"/>
<dbReference type="GO" id="GO:0006952">
    <property type="term" value="P:defense response"/>
    <property type="evidence" value="ECO:0007669"/>
    <property type="project" value="UniProtKB-KW"/>
</dbReference>
<evidence type="ECO:0000313" key="4">
    <source>
        <dbReference type="Proteomes" id="UP000027120"/>
    </source>
</evidence>
<accession>A0A067DBJ9</accession>
<dbReference type="SUPFAM" id="SSF52540">
    <property type="entry name" value="P-loop containing nucleoside triphosphate hydrolases"/>
    <property type="match status" value="1"/>
</dbReference>
<dbReference type="InterPro" id="IPR027417">
    <property type="entry name" value="P-loop_NTPase"/>
</dbReference>
<name>A0A067DBJ9_CITSI</name>
<evidence type="ECO:0000256" key="1">
    <source>
        <dbReference type="ARBA" id="ARBA00022821"/>
    </source>
</evidence>
<keyword evidence="1" id="KW-0611">Plant defense</keyword>
<dbReference type="Pfam" id="PF00931">
    <property type="entry name" value="NB-ARC"/>
    <property type="match status" value="1"/>
</dbReference>
<feature type="domain" description="NB-ARC" evidence="2">
    <location>
        <begin position="124"/>
        <end position="270"/>
    </location>
</feature>
<protein>
    <recommendedName>
        <fullName evidence="2">NB-ARC domain-containing protein</fullName>
    </recommendedName>
</protein>
<dbReference type="GO" id="GO:0043531">
    <property type="term" value="F:ADP binding"/>
    <property type="evidence" value="ECO:0007669"/>
    <property type="project" value="InterPro"/>
</dbReference>
<sequence>MADKAAELLDLVCGRLDSQAGAFWNNGEMKRLRLNLRDLHNLLRKAKQDAILNPLLTDLNDLASDVDGLIDARMEVSKYKFEKKVMKIHQGRLVPLLNSLQKIVAGHDVEGGALSQRSGETGLESSVDSVKNALLRDGNTVRFIHIVGVSGTDETAIAHRVFTDDDVKSRLPFKVWYSVGKNLDFSTAVQEIRNRRNEIPSSKRLLFALDDVSHLNDDNLANLRLLVSDMRLVGFYVLVTTHSTSVATMMMQTVPEAEHLIYFSESNSWSNLNCELPPSSQEAHRVEDLETGSAMDEEGVTSLTQFLLDIDPVATGESLETVPTSDRTERRLPIHDIDCEAGPFQNKDKVRRILF</sequence>
<gene>
    <name evidence="3" type="ORF">CISIN_1g036086mg</name>
</gene>
<dbReference type="Gene3D" id="3.40.50.300">
    <property type="entry name" value="P-loop containing nucleotide triphosphate hydrolases"/>
    <property type="match status" value="1"/>
</dbReference>
<keyword evidence="4" id="KW-1185">Reference proteome</keyword>
<dbReference type="PANTHER" id="PTHR36766">
    <property type="entry name" value="PLANT BROAD-SPECTRUM MILDEW RESISTANCE PROTEIN RPW8"/>
    <property type="match status" value="1"/>
</dbReference>
<dbReference type="Proteomes" id="UP000027120">
    <property type="component" value="Unassembled WGS sequence"/>
</dbReference>
<organism evidence="3 4">
    <name type="scientific">Citrus sinensis</name>
    <name type="common">Sweet orange</name>
    <name type="synonym">Citrus aurantium var. sinensis</name>
    <dbReference type="NCBI Taxonomy" id="2711"/>
    <lineage>
        <taxon>Eukaryota</taxon>
        <taxon>Viridiplantae</taxon>
        <taxon>Streptophyta</taxon>
        <taxon>Embryophyta</taxon>
        <taxon>Tracheophyta</taxon>
        <taxon>Spermatophyta</taxon>
        <taxon>Magnoliopsida</taxon>
        <taxon>eudicotyledons</taxon>
        <taxon>Gunneridae</taxon>
        <taxon>Pentapetalae</taxon>
        <taxon>rosids</taxon>
        <taxon>malvids</taxon>
        <taxon>Sapindales</taxon>
        <taxon>Rutaceae</taxon>
        <taxon>Aurantioideae</taxon>
        <taxon>Citrus</taxon>
    </lineage>
</organism>
<evidence type="ECO:0000313" key="3">
    <source>
        <dbReference type="EMBL" id="KDO38940.1"/>
    </source>
</evidence>
<dbReference type="InterPro" id="IPR002182">
    <property type="entry name" value="NB-ARC"/>
</dbReference>
<reference evidence="3 4" key="1">
    <citation type="submission" date="2014-04" db="EMBL/GenBank/DDBJ databases">
        <authorList>
            <consortium name="International Citrus Genome Consortium"/>
            <person name="Gmitter F."/>
            <person name="Chen C."/>
            <person name="Farmerie W."/>
            <person name="Harkins T."/>
            <person name="Desany B."/>
            <person name="Mohiuddin M."/>
            <person name="Kodira C."/>
            <person name="Borodovsky M."/>
            <person name="Lomsadze A."/>
            <person name="Burns P."/>
            <person name="Jenkins J."/>
            <person name="Prochnik S."/>
            <person name="Shu S."/>
            <person name="Chapman J."/>
            <person name="Pitluck S."/>
            <person name="Schmutz J."/>
            <person name="Rokhsar D."/>
        </authorList>
    </citation>
    <scope>NUCLEOTIDE SEQUENCE</scope>
</reference>
<dbReference type="SMR" id="A0A067DBJ9"/>
<dbReference type="EMBL" id="KK787214">
    <property type="protein sequence ID" value="KDO38940.1"/>
    <property type="molecule type" value="Genomic_DNA"/>
</dbReference>